<reference evidence="3" key="1">
    <citation type="journal article" date="2019" name="Int. J. Syst. Evol. Microbiol.">
        <title>The Global Catalogue of Microorganisms (GCM) 10K type strain sequencing project: providing services to taxonomists for standard genome sequencing and annotation.</title>
        <authorList>
            <consortium name="The Broad Institute Genomics Platform"/>
            <consortium name="The Broad Institute Genome Sequencing Center for Infectious Disease"/>
            <person name="Wu L."/>
            <person name="Ma J."/>
        </authorList>
    </citation>
    <scope>NUCLEOTIDE SEQUENCE [LARGE SCALE GENOMIC DNA]</scope>
    <source>
        <strain evidence="3">TISTR 1906</strain>
    </source>
</reference>
<protein>
    <submittedName>
        <fullName evidence="2">Uncharacterized protein</fullName>
    </submittedName>
</protein>
<proteinExistence type="predicted"/>
<comment type="caution">
    <text evidence="2">The sequence shown here is derived from an EMBL/GenBank/DDBJ whole genome shotgun (WGS) entry which is preliminary data.</text>
</comment>
<gene>
    <name evidence="2" type="ORF">ACFSW6_19565</name>
</gene>
<evidence type="ECO:0000256" key="1">
    <source>
        <dbReference type="SAM" id="MobiDB-lite"/>
    </source>
</evidence>
<organism evidence="2 3">
    <name type="scientific">Comamonas terrae</name>
    <dbReference type="NCBI Taxonomy" id="673548"/>
    <lineage>
        <taxon>Bacteria</taxon>
        <taxon>Pseudomonadati</taxon>
        <taxon>Pseudomonadota</taxon>
        <taxon>Betaproteobacteria</taxon>
        <taxon>Burkholderiales</taxon>
        <taxon>Comamonadaceae</taxon>
        <taxon>Comamonas</taxon>
    </lineage>
</organism>
<dbReference type="Proteomes" id="UP001597463">
    <property type="component" value="Unassembled WGS sequence"/>
</dbReference>
<dbReference type="RefSeq" id="WP_157081938.1">
    <property type="nucleotide sequence ID" value="NZ_BCNT01000006.1"/>
</dbReference>
<keyword evidence="3" id="KW-1185">Reference proteome</keyword>
<evidence type="ECO:0000313" key="3">
    <source>
        <dbReference type="Proteomes" id="UP001597463"/>
    </source>
</evidence>
<accession>A0ABW5UV60</accession>
<feature type="region of interest" description="Disordered" evidence="1">
    <location>
        <begin position="1"/>
        <end position="23"/>
    </location>
</feature>
<name>A0ABW5UV60_9BURK</name>
<sequence length="80" mass="9454">MAVIDRSRCSSEQQQPLHNRHRLTSLGRLQRVTAVQQSESQRQQKKAQASLRFLFDSCQRLMIKHYSHFSLQLNAPWYPT</sequence>
<dbReference type="EMBL" id="JBHUMV010000010">
    <property type="protein sequence ID" value="MFD2756277.1"/>
    <property type="molecule type" value="Genomic_DNA"/>
</dbReference>
<evidence type="ECO:0000313" key="2">
    <source>
        <dbReference type="EMBL" id="MFD2756277.1"/>
    </source>
</evidence>